<dbReference type="Gene3D" id="2.130.10.10">
    <property type="entry name" value="YVTN repeat-like/Quinoprotein amine dehydrogenase"/>
    <property type="match status" value="3"/>
</dbReference>
<keyword evidence="12" id="KW-0812">Transmembrane</keyword>
<dbReference type="InterPro" id="IPR009057">
    <property type="entry name" value="Homeodomain-like_sf"/>
</dbReference>
<dbReference type="GO" id="GO:0005524">
    <property type="term" value="F:ATP binding"/>
    <property type="evidence" value="ECO:0007669"/>
    <property type="project" value="UniProtKB-KW"/>
</dbReference>
<feature type="domain" description="Histidine kinase" evidence="14">
    <location>
        <begin position="962"/>
        <end position="1175"/>
    </location>
</feature>
<dbReference type="Gene3D" id="1.10.10.60">
    <property type="entry name" value="Homeodomain-like"/>
    <property type="match status" value="2"/>
</dbReference>
<keyword evidence="3 11" id="KW-0597">Phosphoprotein</keyword>
<organism evidence="16">
    <name type="scientific">uncultured Paludibacter sp</name>
    <dbReference type="NCBI Taxonomy" id="497635"/>
    <lineage>
        <taxon>Bacteria</taxon>
        <taxon>Pseudomonadati</taxon>
        <taxon>Bacteroidota</taxon>
        <taxon>Bacteroidia</taxon>
        <taxon>Bacteroidales</taxon>
        <taxon>Paludibacteraceae</taxon>
        <taxon>Paludibacter</taxon>
        <taxon>environmental samples</taxon>
    </lineage>
</organism>
<dbReference type="Pfam" id="PF02518">
    <property type="entry name" value="HATPase_c"/>
    <property type="match status" value="1"/>
</dbReference>
<keyword evidence="7" id="KW-0067">ATP-binding</keyword>
<dbReference type="Pfam" id="PF07495">
    <property type="entry name" value="Y_Y_Y"/>
    <property type="match status" value="1"/>
</dbReference>
<dbReference type="FunFam" id="1.10.287.130:FF:000045">
    <property type="entry name" value="Two-component system sensor histidine kinase/response regulator"/>
    <property type="match status" value="1"/>
</dbReference>
<dbReference type="Gene3D" id="1.10.287.130">
    <property type="match status" value="1"/>
</dbReference>
<evidence type="ECO:0000256" key="7">
    <source>
        <dbReference type="ARBA" id="ARBA00022840"/>
    </source>
</evidence>
<keyword evidence="5" id="KW-0547">Nucleotide-binding</keyword>
<dbReference type="InterPro" id="IPR011123">
    <property type="entry name" value="Y_Y_Y"/>
</dbReference>
<keyword evidence="4" id="KW-0808">Transferase</keyword>
<dbReference type="Pfam" id="PF12833">
    <property type="entry name" value="HTH_18"/>
    <property type="match status" value="1"/>
</dbReference>
<dbReference type="FunFam" id="3.30.565.10:FF:000037">
    <property type="entry name" value="Hybrid sensor histidine kinase/response regulator"/>
    <property type="match status" value="1"/>
</dbReference>
<dbReference type="PANTHER" id="PTHR43547:SF2">
    <property type="entry name" value="HYBRID SIGNAL TRANSDUCTION HISTIDINE KINASE C"/>
    <property type="match status" value="1"/>
</dbReference>
<dbReference type="InterPro" id="IPR011110">
    <property type="entry name" value="Reg_prop"/>
</dbReference>
<sequence>MRKIFILFDANTMIKHLSYFFIGIIFCFYSSLKAEPLCHIRHYSTEDGIPQYNIMDMIQDRNGYLWLATWDGLSKFDGYEFKNYKARAADRYFMRSNRIEKLSEDKYGRIWLKSYDGDTHCFDPATEEFWGIQSVENMLNNKISTTVIQPSGKIWLVLDTNGCILLKDSTFNTDIYNIKNSKLTSDKINNIIEDKNLNTWILTDNGIVFISKKNEIKNYFTEKVSGRDENNQSFFNGIELADELWFGSENGRIWRVTKTNRENRLLQLPFHSDIINFRKISSDRICIFSRNEGFAIMNLKDNSIQIFNAKNLSGLSSNEITPIHIDKAQNLWFETSKFGINRFNLDTHQYKSYNVTTVDFMNFVAPPLSFVIEDIHGQIWIQPKGGGFSLYNSETDQLEPFFNSPTAENWLFSNSIHSAFSDKQGNLWLSTHTHGLEKVVFDNSFFTTIRISSKKYPKTANEVRAVFEDGNLNIWVSTKDRKLTVFDKNKTKIGEFGADGNISSNNLMPATAYCMIEDKEKNIWIGTKGAGVFLLKRTHNPLKFSVSQYKNIPSDVYSLSDNNIYSIFQDNDGKIWIGTFGGGLNLMENKEGNAKFINHRNHLENYPIEFASQVRFVTQSKQGNICLGTTGGMLMFSPKFTSAEAIQFKRYSLEQNNRNGITNNDVHGICITKKGEMFLFTFGGGLNKAVTFDKQGFPTAFKSYTGADGLPSDVTLEIIEDEFGKLWVSTENSLTKFDPESGTFKTFSETRKIMINSYFSEVSACKLRNNDIIFGYSDGLLCFSPRKIVSNNFKPHIAFTNFQLFNKDVHVGENSPLKKIIDDAKKLKLTHKQKFFNIQYAALDYIDPENISYAYKLEGFDKEWNYVQKQRIAYYTNIPKGKYVFKVKSTNSDGTWVENERSLPIVVLPSFWESFWAKILYFLLTLGLVYLIVRTSLTFYHLKANVAMEKKMSDLKLRFFTDISHEIRTPLTMIAGPVDYLLQDSKTPENIKHQLHTVSQNTNRMLRLVNQILDLRKIQFTNLKVQEIQFADFISNICDNFTEIAEKQKIQFNFQDYSRNTAVWLDPDSAEKIIMNLLSNAFKYTPAGKSINIIIREDDKNVSVEIKDEGIGISKEKQKKLFNRFESFSEDKTKPSTGIGLNMVKELADKHAAKVTVESEEGKGSSFTVSFQKGLAHFDNQVEIIAANQEHEKYEEKKSPETETEIIHEEKNEKSSILIVEDDNDLRSFIRTILEDEYQVYEAEDGAEGMKKALKLCPDFIVSDIMMPNMDGMELLQTLRKETSTSHIPVILLTAKSTIETKLEGLEYGADDYITKPFSVTYFRARIANLLQQRKKLQQIYRESLIPFNDAKEQKNAEVREYKPQIIAIASQDDNMMKKVMELIERNMDNYDFSVEEISQYVGMSRSVFFKKLKSLTGLSPIEFVRDIKMKRAAQLLETGQLMVKEVASMVGILDTRYFARCFKSKFGIIPQEYKNKMAENKQEEEE</sequence>
<dbReference type="SMART" id="SM00448">
    <property type="entry name" value="REC"/>
    <property type="match status" value="1"/>
</dbReference>
<dbReference type="GO" id="GO:0043565">
    <property type="term" value="F:sequence-specific DNA binding"/>
    <property type="evidence" value="ECO:0007669"/>
    <property type="project" value="InterPro"/>
</dbReference>
<dbReference type="InterPro" id="IPR036890">
    <property type="entry name" value="HATPase_C_sf"/>
</dbReference>
<dbReference type="PANTHER" id="PTHR43547">
    <property type="entry name" value="TWO-COMPONENT HISTIDINE KINASE"/>
    <property type="match status" value="1"/>
</dbReference>
<reference evidence="16" key="1">
    <citation type="submission" date="2018-07" db="EMBL/GenBank/DDBJ databases">
        <authorList>
            <consortium name="Genoscope - CEA"/>
            <person name="William W."/>
        </authorList>
    </citation>
    <scope>NUCLEOTIDE SEQUENCE</scope>
    <source>
        <strain evidence="16">IK1</strain>
    </source>
</reference>
<dbReference type="GO" id="GO:0000155">
    <property type="term" value="F:phosphorelay sensor kinase activity"/>
    <property type="evidence" value="ECO:0007669"/>
    <property type="project" value="InterPro"/>
</dbReference>
<feature type="modified residue" description="4-aspartylphosphate" evidence="11">
    <location>
        <position position="1264"/>
    </location>
</feature>
<dbReference type="Pfam" id="PF07494">
    <property type="entry name" value="Reg_prop"/>
    <property type="match status" value="4"/>
</dbReference>
<dbReference type="EC" id="2.7.13.3" evidence="2"/>
<evidence type="ECO:0000256" key="11">
    <source>
        <dbReference type="PROSITE-ProRule" id="PRU00169"/>
    </source>
</evidence>
<dbReference type="Pfam" id="PF00512">
    <property type="entry name" value="HisKA"/>
    <property type="match status" value="1"/>
</dbReference>
<dbReference type="Gene3D" id="2.60.40.10">
    <property type="entry name" value="Immunoglobulins"/>
    <property type="match status" value="1"/>
</dbReference>
<feature type="domain" description="HTH araC/xylS-type" evidence="13">
    <location>
        <begin position="1378"/>
        <end position="1477"/>
    </location>
</feature>
<dbReference type="SMART" id="SM00342">
    <property type="entry name" value="HTH_ARAC"/>
    <property type="match status" value="1"/>
</dbReference>
<gene>
    <name evidence="16" type="ORF">TRIP_D440439</name>
</gene>
<dbReference type="InterPro" id="IPR015943">
    <property type="entry name" value="WD40/YVTN_repeat-like_dom_sf"/>
</dbReference>
<dbReference type="InterPro" id="IPR004358">
    <property type="entry name" value="Sig_transdc_His_kin-like_C"/>
</dbReference>
<evidence type="ECO:0000256" key="4">
    <source>
        <dbReference type="ARBA" id="ARBA00022679"/>
    </source>
</evidence>
<dbReference type="GO" id="GO:0003700">
    <property type="term" value="F:DNA-binding transcription factor activity"/>
    <property type="evidence" value="ECO:0007669"/>
    <property type="project" value="InterPro"/>
</dbReference>
<evidence type="ECO:0000256" key="3">
    <source>
        <dbReference type="ARBA" id="ARBA00022553"/>
    </source>
</evidence>
<dbReference type="SUPFAM" id="SSF63829">
    <property type="entry name" value="Calcium-dependent phosphotriesterase"/>
    <property type="match status" value="2"/>
</dbReference>
<dbReference type="InterPro" id="IPR001789">
    <property type="entry name" value="Sig_transdc_resp-reg_receiver"/>
</dbReference>
<dbReference type="EMBL" id="UPXZ01000039">
    <property type="protein sequence ID" value="VBB48421.1"/>
    <property type="molecule type" value="Genomic_DNA"/>
</dbReference>
<dbReference type="CDD" id="cd17574">
    <property type="entry name" value="REC_OmpR"/>
    <property type="match status" value="1"/>
</dbReference>
<dbReference type="InterPro" id="IPR011006">
    <property type="entry name" value="CheY-like_superfamily"/>
</dbReference>
<keyword evidence="12" id="KW-0472">Membrane</keyword>
<dbReference type="InterPro" id="IPR011047">
    <property type="entry name" value="Quinoprotein_ADH-like_sf"/>
</dbReference>
<evidence type="ECO:0000313" key="16">
    <source>
        <dbReference type="EMBL" id="VBB48421.1"/>
    </source>
</evidence>
<dbReference type="FunFam" id="2.60.40.10:FF:000791">
    <property type="entry name" value="Two-component system sensor histidine kinase/response regulator"/>
    <property type="match status" value="1"/>
</dbReference>
<dbReference type="Pfam" id="PF00072">
    <property type="entry name" value="Response_reg"/>
    <property type="match status" value="1"/>
</dbReference>
<feature type="transmembrane region" description="Helical" evidence="12">
    <location>
        <begin position="12"/>
        <end position="32"/>
    </location>
</feature>
<dbReference type="Gene3D" id="3.40.50.2300">
    <property type="match status" value="1"/>
</dbReference>
<dbReference type="InterPro" id="IPR003594">
    <property type="entry name" value="HATPase_dom"/>
</dbReference>
<dbReference type="SUPFAM" id="SSF52172">
    <property type="entry name" value="CheY-like"/>
    <property type="match status" value="1"/>
</dbReference>
<dbReference type="PRINTS" id="PR00344">
    <property type="entry name" value="BCTRLSENSOR"/>
</dbReference>
<dbReference type="PROSITE" id="PS01124">
    <property type="entry name" value="HTH_ARAC_FAMILY_2"/>
    <property type="match status" value="1"/>
</dbReference>
<dbReference type="CDD" id="cd00082">
    <property type="entry name" value="HisKA"/>
    <property type="match status" value="1"/>
</dbReference>
<dbReference type="InterPro" id="IPR018060">
    <property type="entry name" value="HTH_AraC"/>
</dbReference>
<feature type="domain" description="Response regulatory" evidence="15">
    <location>
        <begin position="1216"/>
        <end position="1331"/>
    </location>
</feature>
<keyword evidence="9" id="KW-0805">Transcription regulation</keyword>
<comment type="catalytic activity">
    <reaction evidence="1">
        <text>ATP + protein L-histidine = ADP + protein N-phospho-L-histidine.</text>
        <dbReference type="EC" id="2.7.13.3"/>
    </reaction>
</comment>
<dbReference type="SUPFAM" id="SSF47384">
    <property type="entry name" value="Homodimeric domain of signal transducing histidine kinase"/>
    <property type="match status" value="1"/>
</dbReference>
<dbReference type="Gene3D" id="3.30.565.10">
    <property type="entry name" value="Histidine kinase-like ATPase, C-terminal domain"/>
    <property type="match status" value="1"/>
</dbReference>
<evidence type="ECO:0000259" key="14">
    <source>
        <dbReference type="PROSITE" id="PS50109"/>
    </source>
</evidence>
<evidence type="ECO:0000259" key="13">
    <source>
        <dbReference type="PROSITE" id="PS01124"/>
    </source>
</evidence>
<evidence type="ECO:0000256" key="12">
    <source>
        <dbReference type="SAM" id="Phobius"/>
    </source>
</evidence>
<name>A0A653AKK4_9BACT</name>
<evidence type="ECO:0000259" key="15">
    <source>
        <dbReference type="PROSITE" id="PS50110"/>
    </source>
</evidence>
<dbReference type="SUPFAM" id="SSF50998">
    <property type="entry name" value="Quinoprotein alcohol dehydrogenase-like"/>
    <property type="match status" value="1"/>
</dbReference>
<evidence type="ECO:0000256" key="1">
    <source>
        <dbReference type="ARBA" id="ARBA00000085"/>
    </source>
</evidence>
<evidence type="ECO:0000256" key="5">
    <source>
        <dbReference type="ARBA" id="ARBA00022741"/>
    </source>
</evidence>
<dbReference type="InterPro" id="IPR003661">
    <property type="entry name" value="HisK_dim/P_dom"/>
</dbReference>
<dbReference type="SUPFAM" id="SSF55874">
    <property type="entry name" value="ATPase domain of HSP90 chaperone/DNA topoisomerase II/histidine kinase"/>
    <property type="match status" value="1"/>
</dbReference>
<evidence type="ECO:0000256" key="6">
    <source>
        <dbReference type="ARBA" id="ARBA00022777"/>
    </source>
</evidence>
<keyword evidence="10" id="KW-0804">Transcription</keyword>
<keyword evidence="12" id="KW-1133">Transmembrane helix</keyword>
<evidence type="ECO:0000256" key="9">
    <source>
        <dbReference type="ARBA" id="ARBA00023015"/>
    </source>
</evidence>
<dbReference type="InterPro" id="IPR005467">
    <property type="entry name" value="His_kinase_dom"/>
</dbReference>
<evidence type="ECO:0000256" key="10">
    <source>
        <dbReference type="ARBA" id="ARBA00023163"/>
    </source>
</evidence>
<dbReference type="SMART" id="SM00387">
    <property type="entry name" value="HATPase_c"/>
    <property type="match status" value="1"/>
</dbReference>
<keyword evidence="6" id="KW-0418">Kinase</keyword>
<dbReference type="FunFam" id="3.40.50.2300:FF:000138">
    <property type="entry name" value="Two-component system sensor histidine kinase/response regulator"/>
    <property type="match status" value="1"/>
</dbReference>
<evidence type="ECO:0000256" key="2">
    <source>
        <dbReference type="ARBA" id="ARBA00012438"/>
    </source>
</evidence>
<dbReference type="SUPFAM" id="SSF46689">
    <property type="entry name" value="Homeodomain-like"/>
    <property type="match status" value="1"/>
</dbReference>
<protein>
    <recommendedName>
        <fullName evidence="2">histidine kinase</fullName>
        <ecNumber evidence="2">2.7.13.3</ecNumber>
    </recommendedName>
</protein>
<accession>A0A653AKK4</accession>
<keyword evidence="8" id="KW-0902">Two-component regulatory system</keyword>
<dbReference type="PROSITE" id="PS50109">
    <property type="entry name" value="HIS_KIN"/>
    <property type="match status" value="1"/>
</dbReference>
<dbReference type="SMART" id="SM00388">
    <property type="entry name" value="HisKA"/>
    <property type="match status" value="1"/>
</dbReference>
<dbReference type="PROSITE" id="PS50110">
    <property type="entry name" value="RESPONSE_REGULATORY"/>
    <property type="match status" value="1"/>
</dbReference>
<dbReference type="InterPro" id="IPR013783">
    <property type="entry name" value="Ig-like_fold"/>
</dbReference>
<proteinExistence type="predicted"/>
<evidence type="ECO:0000256" key="8">
    <source>
        <dbReference type="ARBA" id="ARBA00023012"/>
    </source>
</evidence>
<dbReference type="InterPro" id="IPR036097">
    <property type="entry name" value="HisK_dim/P_sf"/>
</dbReference>